<proteinExistence type="predicted"/>
<dbReference type="EMBL" id="DS999411">
    <property type="protein sequence ID" value="EED35584.1"/>
    <property type="molecule type" value="Genomic_DNA"/>
</dbReference>
<name>B8KSF7_9GAMM</name>
<dbReference type="SUPFAM" id="SSF51726">
    <property type="entry name" value="UROD/MetE-like"/>
    <property type="match status" value="1"/>
</dbReference>
<dbReference type="PANTHER" id="PTHR43844">
    <property type="entry name" value="METHIONINE SYNTHASE"/>
    <property type="match status" value="1"/>
</dbReference>
<dbReference type="Pfam" id="PF01717">
    <property type="entry name" value="Meth_synt_2"/>
    <property type="match status" value="1"/>
</dbReference>
<dbReference type="CDD" id="cd03311">
    <property type="entry name" value="CIMS_C_terminal_like"/>
    <property type="match status" value="1"/>
</dbReference>
<dbReference type="PANTHER" id="PTHR43844:SF2">
    <property type="entry name" value="SYNTHASE, VITAMIN-B12 INDEPENDENT, PUTATIVE (AFU_ORTHOLOGUE AFUA_3G12060)-RELATED"/>
    <property type="match status" value="1"/>
</dbReference>
<dbReference type="GO" id="GO:0008270">
    <property type="term" value="F:zinc ion binding"/>
    <property type="evidence" value="ECO:0007669"/>
    <property type="project" value="InterPro"/>
</dbReference>
<dbReference type="InterPro" id="IPR002629">
    <property type="entry name" value="Met_Synth_C/arc"/>
</dbReference>
<dbReference type="Gene3D" id="3.20.20.210">
    <property type="match status" value="1"/>
</dbReference>
<dbReference type="eggNOG" id="COG0620">
    <property type="taxonomic scope" value="Bacteria"/>
</dbReference>
<accession>B8KSF7</accession>
<organism evidence="2 3">
    <name type="scientific">Luminiphilus syltensis NOR5-1B</name>
    <dbReference type="NCBI Taxonomy" id="565045"/>
    <lineage>
        <taxon>Bacteria</taxon>
        <taxon>Pseudomonadati</taxon>
        <taxon>Pseudomonadota</taxon>
        <taxon>Gammaproteobacteria</taxon>
        <taxon>Cellvibrionales</taxon>
        <taxon>Halieaceae</taxon>
        <taxon>Luminiphilus</taxon>
    </lineage>
</organism>
<dbReference type="Proteomes" id="UP000004699">
    <property type="component" value="Unassembled WGS sequence"/>
</dbReference>
<gene>
    <name evidence="2" type="ORF">NOR51B_1530</name>
</gene>
<reference evidence="3" key="1">
    <citation type="journal article" date="2013" name="BMC Microbiol.">
        <title>Taxonomy and evolution of bacteriochlorophyll a-containing members of the OM60/NOR5 clade of marine gammaproteobacteria: description of Luminiphilus syltensis gen. nov., sp. nov., reclassification of Haliea rubra as Pseudohaliea rubra gen. nov., comb. nov., and emendation of Chromatocurvus halotolerans.</title>
        <authorList>
            <person name="Spring S."/>
            <person name="Riedel T."/>
            <person name="Sproer C."/>
            <person name="Yan S."/>
            <person name="Harder J."/>
            <person name="Fuchs B.M."/>
        </authorList>
    </citation>
    <scope>NUCLEOTIDE SEQUENCE [LARGE SCALE GENOMIC DNA]</scope>
    <source>
        <strain evidence="3">NOR51-B</strain>
    </source>
</reference>
<protein>
    <submittedName>
        <fullName evidence="2">Methionine synthase, vitamin-B12 independent</fullName>
    </submittedName>
</protein>
<dbReference type="STRING" id="565045.NOR51B_1530"/>
<keyword evidence="3" id="KW-1185">Reference proteome</keyword>
<dbReference type="GO" id="GO:0009086">
    <property type="term" value="P:methionine biosynthetic process"/>
    <property type="evidence" value="ECO:0007669"/>
    <property type="project" value="InterPro"/>
</dbReference>
<feature type="domain" description="Cobalamin-independent methionine synthase MetE C-terminal/archaeal" evidence="1">
    <location>
        <begin position="7"/>
        <end position="347"/>
    </location>
</feature>
<evidence type="ECO:0000313" key="3">
    <source>
        <dbReference type="Proteomes" id="UP000004699"/>
    </source>
</evidence>
<dbReference type="RefSeq" id="WP_009020330.1">
    <property type="nucleotide sequence ID" value="NZ_DS999411.1"/>
</dbReference>
<dbReference type="GO" id="GO:0003871">
    <property type="term" value="F:5-methyltetrahydropteroyltriglutamate-homocysteine S-methyltransferase activity"/>
    <property type="evidence" value="ECO:0007669"/>
    <property type="project" value="InterPro"/>
</dbReference>
<dbReference type="HOGENOM" id="CLU_046993_0_0_6"/>
<dbReference type="AlphaFoldDB" id="B8KSF7"/>
<sequence length="378" mass="41306">MAAINIPCTHTGSLPRTDQLIQLMFAAADGIPVDPNAMDSAIHDAITSVVQRQVDAGVSIINDGEMSKPSYATYVQDRLAGFNGEAVQNYFFEDLQDFPRSAEAVAGNPGRRKRKAPSCTGEITVVNGQAAIDDMVALRKAASDCGHDEIFTSAASPGVISLFFFNEYYDSHEAYVFAIAEAMRHEYEAIANAGATVQLDCPDLAMGRHSAYAEMDLDTFRKTIAINIEALNHAVRNIPEDQLRMHLCWGNYPGPHNHDVPISDIIDLVWTAKPQTVLIEGANSRHAHEWAVLEELGVPSNKKLCPGVIEPQSNYIEHPELIAQRLERWARVVDPDRLMAGVDCGFSVHVGSHSIDPDVAFAKLASLAEGCELVSKRL</sequence>
<evidence type="ECO:0000313" key="2">
    <source>
        <dbReference type="EMBL" id="EED35584.1"/>
    </source>
</evidence>
<dbReference type="InterPro" id="IPR038071">
    <property type="entry name" value="UROD/MetE-like_sf"/>
</dbReference>
<evidence type="ECO:0000259" key="1">
    <source>
        <dbReference type="Pfam" id="PF01717"/>
    </source>
</evidence>
<dbReference type="OrthoDB" id="6430685at2"/>